<dbReference type="InParanoid" id="A0A1U8Q410"/>
<sequence length="147" mass="16531">MAASTRLDVTHGSPLPDATEYRSVVGALQYITLTRPNINFSVNKVFQFMKKPTDVHWSAVKRILRYLKSTVDHVITFRTSPELVLEAFSDAGWASCPVDRHSQGGFCVYLGRNLISWSSRKQSTVSRSSTESEYRSLASTTAEILWL</sequence>
<name>A0A1U8Q410_NELNU</name>
<dbReference type="RefSeq" id="XP_019053342.1">
    <property type="nucleotide sequence ID" value="XM_019197797.1"/>
</dbReference>
<gene>
    <name evidence="2" type="primary">LOC109114719</name>
</gene>
<dbReference type="PANTHER" id="PTHR11439">
    <property type="entry name" value="GAG-POL-RELATED RETROTRANSPOSON"/>
    <property type="match status" value="1"/>
</dbReference>
<dbReference type="Proteomes" id="UP000189703">
    <property type="component" value="Unplaced"/>
</dbReference>
<dbReference type="AlphaFoldDB" id="A0A1U8Q410"/>
<dbReference type="InterPro" id="IPR043502">
    <property type="entry name" value="DNA/RNA_pol_sf"/>
</dbReference>
<organism evidence="1 2">
    <name type="scientific">Nelumbo nucifera</name>
    <name type="common">Sacred lotus</name>
    <dbReference type="NCBI Taxonomy" id="4432"/>
    <lineage>
        <taxon>Eukaryota</taxon>
        <taxon>Viridiplantae</taxon>
        <taxon>Streptophyta</taxon>
        <taxon>Embryophyta</taxon>
        <taxon>Tracheophyta</taxon>
        <taxon>Spermatophyta</taxon>
        <taxon>Magnoliopsida</taxon>
        <taxon>Proteales</taxon>
        <taxon>Nelumbonaceae</taxon>
        <taxon>Nelumbo</taxon>
    </lineage>
</organism>
<protein>
    <submittedName>
        <fullName evidence="2">Uncharacterized protein LOC109114719</fullName>
    </submittedName>
</protein>
<evidence type="ECO:0000313" key="2">
    <source>
        <dbReference type="RefSeq" id="XP_019053342.1"/>
    </source>
</evidence>
<dbReference type="STRING" id="4432.A0A1U8Q410"/>
<evidence type="ECO:0000313" key="1">
    <source>
        <dbReference type="Proteomes" id="UP000189703"/>
    </source>
</evidence>
<dbReference type="SUPFAM" id="SSF56672">
    <property type="entry name" value="DNA/RNA polymerases"/>
    <property type="match status" value="1"/>
</dbReference>
<dbReference type="KEGG" id="nnu:109114719"/>
<keyword evidence="1" id="KW-1185">Reference proteome</keyword>
<dbReference type="OrthoDB" id="1931513at2759"/>
<dbReference type="PANTHER" id="PTHR11439:SF455">
    <property type="entry name" value="RLK (RECEPTOR-LIKE PROTEIN KINASE) 8, PUTATIVE-RELATED"/>
    <property type="match status" value="1"/>
</dbReference>
<proteinExistence type="predicted"/>
<accession>A0A1U8Q410</accession>
<dbReference type="CDD" id="cd09272">
    <property type="entry name" value="RNase_HI_RT_Ty1"/>
    <property type="match status" value="1"/>
</dbReference>
<reference evidence="2" key="1">
    <citation type="submission" date="2025-08" db="UniProtKB">
        <authorList>
            <consortium name="RefSeq"/>
        </authorList>
    </citation>
    <scope>IDENTIFICATION</scope>
</reference>
<dbReference type="GeneID" id="109114719"/>
<dbReference type="OMA" id="CKSTSAY"/>